<accession>A0A8T1W802</accession>
<name>A0A8T1W802_9STRA</name>
<dbReference type="EMBL" id="JAGDFM010000044">
    <property type="protein sequence ID" value="KAG7389436.1"/>
    <property type="molecule type" value="Genomic_DNA"/>
</dbReference>
<dbReference type="OrthoDB" id="536979at2759"/>
<proteinExistence type="predicted"/>
<reference evidence="1" key="1">
    <citation type="submission" date="2021-02" db="EMBL/GenBank/DDBJ databases">
        <authorList>
            <person name="Palmer J.M."/>
        </authorList>
    </citation>
    <scope>NUCLEOTIDE SEQUENCE</scope>
    <source>
        <strain evidence="1">SCRP734</strain>
    </source>
</reference>
<comment type="caution">
    <text evidence="1">The sequence shown here is derived from an EMBL/GenBank/DDBJ whole genome shotgun (WGS) entry which is preliminary data.</text>
</comment>
<sequence length="98" mass="10715">LRLPSSVCDPECLAAIKLDPYFYGGLEGDRALKLLRVVGECVVQYVPESSFHGLDAFTLSIAVSGQEARVLGTIQLTVKECEDPACRMASFLLHRSSR</sequence>
<dbReference type="AlphaFoldDB" id="A0A8T1W802"/>
<gene>
    <name evidence="1" type="ORF">PHYPSEUDO_010321</name>
</gene>
<keyword evidence="2" id="KW-1185">Reference proteome</keyword>
<feature type="non-terminal residue" evidence="1">
    <location>
        <position position="1"/>
    </location>
</feature>
<protein>
    <submittedName>
        <fullName evidence="1">Uncharacterized protein</fullName>
    </submittedName>
</protein>
<evidence type="ECO:0000313" key="1">
    <source>
        <dbReference type="EMBL" id="KAG7389436.1"/>
    </source>
</evidence>
<organism evidence="1 2">
    <name type="scientific">Phytophthora pseudosyringae</name>
    <dbReference type="NCBI Taxonomy" id="221518"/>
    <lineage>
        <taxon>Eukaryota</taxon>
        <taxon>Sar</taxon>
        <taxon>Stramenopiles</taxon>
        <taxon>Oomycota</taxon>
        <taxon>Peronosporomycetes</taxon>
        <taxon>Peronosporales</taxon>
        <taxon>Peronosporaceae</taxon>
        <taxon>Phytophthora</taxon>
    </lineage>
</organism>
<dbReference type="Proteomes" id="UP000694044">
    <property type="component" value="Unassembled WGS sequence"/>
</dbReference>
<evidence type="ECO:0000313" key="2">
    <source>
        <dbReference type="Proteomes" id="UP000694044"/>
    </source>
</evidence>